<accession>A0A2S7ILJ7</accession>
<sequence length="299" mass="34625">MRSWVGTIVLFLTFFSLHSALAQPKGKFLSTEFKVGSPVKYALSYRHNPGDEVFFPDSTHDFTPFRFLKRDYFPTRTNAAGSVDSVVYTLVSFEIDSVQPLKLPVYLLRKQDCTAVYAPMQMIRLRRLVDPRVKSVILKSSTNLVVLDTQVNYPLFFIILLMAAVLGGLIYWLFGDAIQRRWRQFQLWRRHLEFRGSFQRYLRGAADPKQGVMNVERAVFLWKRYLERLEGKPFTTFTTKEAVSQFPQNPQLEQALRETDAVVYGGVASPQTQESLRILRDLAGRTYLRHRQIILAKNS</sequence>
<reference evidence="4" key="1">
    <citation type="submission" date="2018-02" db="EMBL/GenBank/DDBJ databases">
        <title>Genome sequencing of Solimonas sp. HR-BB.</title>
        <authorList>
            <person name="Lee Y."/>
            <person name="Jeon C.O."/>
        </authorList>
    </citation>
    <scope>NUCLEOTIDE SEQUENCE [LARGE SCALE GENOMIC DNA]</scope>
    <source>
        <strain evidence="4">HR-U</strain>
    </source>
</reference>
<keyword evidence="2" id="KW-0732">Signal</keyword>
<feature type="signal peptide" evidence="2">
    <location>
        <begin position="1"/>
        <end position="22"/>
    </location>
</feature>
<evidence type="ECO:0000256" key="2">
    <source>
        <dbReference type="SAM" id="SignalP"/>
    </source>
</evidence>
<evidence type="ECO:0000313" key="3">
    <source>
        <dbReference type="EMBL" id="PQA58526.1"/>
    </source>
</evidence>
<dbReference type="Proteomes" id="UP000239590">
    <property type="component" value="Unassembled WGS sequence"/>
</dbReference>
<protein>
    <recommendedName>
        <fullName evidence="5">MxaA protein</fullName>
    </recommendedName>
</protein>
<organism evidence="3 4">
    <name type="scientific">Siphonobacter curvatus</name>
    <dbReference type="NCBI Taxonomy" id="2094562"/>
    <lineage>
        <taxon>Bacteria</taxon>
        <taxon>Pseudomonadati</taxon>
        <taxon>Bacteroidota</taxon>
        <taxon>Cytophagia</taxon>
        <taxon>Cytophagales</taxon>
        <taxon>Cytophagaceae</taxon>
        <taxon>Siphonobacter</taxon>
    </lineage>
</organism>
<evidence type="ECO:0008006" key="5">
    <source>
        <dbReference type="Google" id="ProtNLM"/>
    </source>
</evidence>
<keyword evidence="1" id="KW-0812">Transmembrane</keyword>
<dbReference type="AlphaFoldDB" id="A0A2S7ILJ7"/>
<name>A0A2S7ILJ7_9BACT</name>
<evidence type="ECO:0000313" key="4">
    <source>
        <dbReference type="Proteomes" id="UP000239590"/>
    </source>
</evidence>
<comment type="caution">
    <text evidence="3">The sequence shown here is derived from an EMBL/GenBank/DDBJ whole genome shotgun (WGS) entry which is preliminary data.</text>
</comment>
<keyword evidence="1" id="KW-1133">Transmembrane helix</keyword>
<gene>
    <name evidence="3" type="ORF">C5O19_02320</name>
</gene>
<keyword evidence="1" id="KW-0472">Membrane</keyword>
<dbReference type="RefSeq" id="WP_104709735.1">
    <property type="nucleotide sequence ID" value="NZ_PTRA01000001.1"/>
</dbReference>
<keyword evidence="4" id="KW-1185">Reference proteome</keyword>
<feature type="transmembrane region" description="Helical" evidence="1">
    <location>
        <begin position="153"/>
        <end position="174"/>
    </location>
</feature>
<evidence type="ECO:0000256" key="1">
    <source>
        <dbReference type="SAM" id="Phobius"/>
    </source>
</evidence>
<proteinExistence type="predicted"/>
<dbReference type="EMBL" id="PTRA01000001">
    <property type="protein sequence ID" value="PQA58526.1"/>
    <property type="molecule type" value="Genomic_DNA"/>
</dbReference>
<dbReference type="OrthoDB" id="848790at2"/>
<feature type="chain" id="PRO_5015639880" description="MxaA protein" evidence="2">
    <location>
        <begin position="23"/>
        <end position="299"/>
    </location>
</feature>